<evidence type="ECO:0000256" key="1">
    <source>
        <dbReference type="ARBA" id="ARBA00022603"/>
    </source>
</evidence>
<dbReference type="Pfam" id="PF01596">
    <property type="entry name" value="Methyltransf_3"/>
    <property type="match status" value="1"/>
</dbReference>
<dbReference type="InterPro" id="IPR002935">
    <property type="entry name" value="SAM_O-MeTrfase"/>
</dbReference>
<dbReference type="EMBL" id="UINC01015291">
    <property type="protein sequence ID" value="SVA64496.1"/>
    <property type="molecule type" value="Genomic_DNA"/>
</dbReference>
<dbReference type="CDD" id="cd02440">
    <property type="entry name" value="AdoMet_MTases"/>
    <property type="match status" value="1"/>
</dbReference>
<evidence type="ECO:0000256" key="2">
    <source>
        <dbReference type="ARBA" id="ARBA00022679"/>
    </source>
</evidence>
<reference evidence="4" key="1">
    <citation type="submission" date="2018-05" db="EMBL/GenBank/DDBJ databases">
        <authorList>
            <person name="Lanie J.A."/>
            <person name="Ng W.-L."/>
            <person name="Kazmierczak K.M."/>
            <person name="Andrzejewski T.M."/>
            <person name="Davidsen T.M."/>
            <person name="Wayne K.J."/>
            <person name="Tettelin H."/>
            <person name="Glass J.I."/>
            <person name="Rusch D."/>
            <person name="Podicherti R."/>
            <person name="Tsui H.-C.T."/>
            <person name="Winkler M.E."/>
        </authorList>
    </citation>
    <scope>NUCLEOTIDE SEQUENCE</scope>
</reference>
<dbReference type="GO" id="GO:0008757">
    <property type="term" value="F:S-adenosylmethionine-dependent methyltransferase activity"/>
    <property type="evidence" value="ECO:0007669"/>
    <property type="project" value="TreeGrafter"/>
</dbReference>
<organism evidence="4">
    <name type="scientific">marine metagenome</name>
    <dbReference type="NCBI Taxonomy" id="408172"/>
    <lineage>
        <taxon>unclassified sequences</taxon>
        <taxon>metagenomes</taxon>
        <taxon>ecological metagenomes</taxon>
    </lineage>
</organism>
<keyword evidence="2" id="KW-0808">Transferase</keyword>
<dbReference type="InterPro" id="IPR029063">
    <property type="entry name" value="SAM-dependent_MTases_sf"/>
</dbReference>
<keyword evidence="1" id="KW-0489">Methyltransferase</keyword>
<evidence type="ECO:0008006" key="5">
    <source>
        <dbReference type="Google" id="ProtNLM"/>
    </source>
</evidence>
<dbReference type="AlphaFoldDB" id="A0A381XIA9"/>
<protein>
    <recommendedName>
        <fullName evidence="5">SAM-dependent methyltransferase</fullName>
    </recommendedName>
</protein>
<dbReference type="SUPFAM" id="SSF53335">
    <property type="entry name" value="S-adenosyl-L-methionine-dependent methyltransferases"/>
    <property type="match status" value="1"/>
</dbReference>
<dbReference type="PROSITE" id="PS51682">
    <property type="entry name" value="SAM_OMT_I"/>
    <property type="match status" value="1"/>
</dbReference>
<dbReference type="Gene3D" id="3.40.50.150">
    <property type="entry name" value="Vaccinia Virus protein VP39"/>
    <property type="match status" value="1"/>
</dbReference>
<dbReference type="PANTHER" id="PTHR10509">
    <property type="entry name" value="O-METHYLTRANSFERASE-RELATED"/>
    <property type="match status" value="1"/>
</dbReference>
<gene>
    <name evidence="4" type="ORF">METZ01_LOCUS117350</name>
</gene>
<sequence length="180" mass="20325">MSNRTIAITESIYKYLCDHSLREDKVLVDLRNYTFSMEERAMQIAPEQGQFMQMLVKLIRAKNTLEIGVFTGYSSLAIALELPEDGRIVACDVNPQYTSVAEKYWVSAGVRKKIDLRIGPAKDTLLELINDGLTGTFDFAFIDADKINYDHYYELCLELIRPGGLITIDNVLWGGSVSDD</sequence>
<evidence type="ECO:0000313" key="4">
    <source>
        <dbReference type="EMBL" id="SVA64496.1"/>
    </source>
</evidence>
<dbReference type="GO" id="GO:0008171">
    <property type="term" value="F:O-methyltransferase activity"/>
    <property type="evidence" value="ECO:0007669"/>
    <property type="project" value="InterPro"/>
</dbReference>
<evidence type="ECO:0000256" key="3">
    <source>
        <dbReference type="ARBA" id="ARBA00022691"/>
    </source>
</evidence>
<dbReference type="PANTHER" id="PTHR10509:SF14">
    <property type="entry name" value="CAFFEOYL-COA O-METHYLTRANSFERASE 3-RELATED"/>
    <property type="match status" value="1"/>
</dbReference>
<feature type="non-terminal residue" evidence="4">
    <location>
        <position position="180"/>
    </location>
</feature>
<keyword evidence="3" id="KW-0949">S-adenosyl-L-methionine</keyword>
<dbReference type="GO" id="GO:0032259">
    <property type="term" value="P:methylation"/>
    <property type="evidence" value="ECO:0007669"/>
    <property type="project" value="UniProtKB-KW"/>
</dbReference>
<proteinExistence type="predicted"/>
<name>A0A381XIA9_9ZZZZ</name>
<accession>A0A381XIA9</accession>
<dbReference type="InterPro" id="IPR050362">
    <property type="entry name" value="Cation-dep_OMT"/>
</dbReference>